<organism evidence="1 2">
    <name type="scientific">Hymenolepis diminuta</name>
    <name type="common">Rat tapeworm</name>
    <dbReference type="NCBI Taxonomy" id="6216"/>
    <lineage>
        <taxon>Eukaryota</taxon>
        <taxon>Metazoa</taxon>
        <taxon>Spiralia</taxon>
        <taxon>Lophotrochozoa</taxon>
        <taxon>Platyhelminthes</taxon>
        <taxon>Cestoda</taxon>
        <taxon>Eucestoda</taxon>
        <taxon>Cyclophyllidea</taxon>
        <taxon>Hymenolepididae</taxon>
        <taxon>Hymenolepis</taxon>
    </lineage>
</organism>
<gene>
    <name evidence="1" type="ORF">WMSIL1_LOCUS1696</name>
</gene>
<dbReference type="AlphaFoldDB" id="A0A564Y0G2"/>
<evidence type="ECO:0000313" key="2">
    <source>
        <dbReference type="Proteomes" id="UP000321570"/>
    </source>
</evidence>
<protein>
    <submittedName>
        <fullName evidence="1">Uncharacterized protein</fullName>
    </submittedName>
</protein>
<name>A0A564Y0G2_HYMDI</name>
<proteinExistence type="predicted"/>
<dbReference type="Proteomes" id="UP000321570">
    <property type="component" value="Unassembled WGS sequence"/>
</dbReference>
<reference evidence="1 2" key="1">
    <citation type="submission" date="2019-07" db="EMBL/GenBank/DDBJ databases">
        <authorList>
            <person name="Jastrzebski P J."/>
            <person name="Paukszto L."/>
            <person name="Jastrzebski P J."/>
        </authorList>
    </citation>
    <scope>NUCLEOTIDE SEQUENCE [LARGE SCALE GENOMIC DNA]</scope>
    <source>
        <strain evidence="1 2">WMS-il1</strain>
    </source>
</reference>
<evidence type="ECO:0000313" key="1">
    <source>
        <dbReference type="EMBL" id="VUZ40700.1"/>
    </source>
</evidence>
<sequence length="137" mass="16009">MQGFSITSGFFFNEVHAIASAVNNCRNGIIKEVRFHTNCVSLRLKSAHPVIIEICIDDAYPYSIPVWRCFCNGEKIKELSNDLPYICRTVIQVFLREVYIWAKLTRKTVPEELTALDRTFWNKYPLTLWRNFPIDSM</sequence>
<dbReference type="EMBL" id="CABIJS010000040">
    <property type="protein sequence ID" value="VUZ40700.1"/>
    <property type="molecule type" value="Genomic_DNA"/>
</dbReference>
<accession>A0A564Y0G2</accession>
<keyword evidence="2" id="KW-1185">Reference proteome</keyword>